<reference evidence="2 3" key="1">
    <citation type="journal article" date="2022" name="Front. Cell. Infect. Microbiol.">
        <title>The Genomes of Two Strains of Taenia crassiceps the Animal Model for the Study of Human Cysticercosis.</title>
        <authorList>
            <person name="Bobes R.J."/>
            <person name="Estrada K."/>
            <person name="Rios-Valencia D.G."/>
            <person name="Calderon-Gallegos A."/>
            <person name="de la Torre P."/>
            <person name="Carrero J.C."/>
            <person name="Sanchez-Flores A."/>
            <person name="Laclette J.P."/>
        </authorList>
    </citation>
    <scope>NUCLEOTIDE SEQUENCE [LARGE SCALE GENOMIC DNA]</scope>
    <source>
        <strain evidence="2">WFUcys</strain>
    </source>
</reference>
<name>A0ABR4Q242_9CEST</name>
<dbReference type="Proteomes" id="UP001651158">
    <property type="component" value="Unassembled WGS sequence"/>
</dbReference>
<evidence type="ECO:0000256" key="1">
    <source>
        <dbReference type="SAM" id="MobiDB-lite"/>
    </source>
</evidence>
<protein>
    <submittedName>
        <fullName evidence="2">Uncharacterized protein</fullName>
    </submittedName>
</protein>
<sequence length="108" mass="11309">MNITMKCLKTSATGIVSDVMHIKTEQTEPSPFICARSKSLMANLDRLDDDGTFGGAADTLSAMARVNPTPTVGETAHTDLSQAAGKTNSTDEQREASAPAIPCPNKGV</sequence>
<evidence type="ECO:0000313" key="2">
    <source>
        <dbReference type="EMBL" id="KAL5103725.1"/>
    </source>
</evidence>
<organism evidence="2 3">
    <name type="scientific">Taenia crassiceps</name>
    <dbReference type="NCBI Taxonomy" id="6207"/>
    <lineage>
        <taxon>Eukaryota</taxon>
        <taxon>Metazoa</taxon>
        <taxon>Spiralia</taxon>
        <taxon>Lophotrochozoa</taxon>
        <taxon>Platyhelminthes</taxon>
        <taxon>Cestoda</taxon>
        <taxon>Eucestoda</taxon>
        <taxon>Cyclophyllidea</taxon>
        <taxon>Taeniidae</taxon>
        <taxon>Taenia</taxon>
    </lineage>
</organism>
<gene>
    <name evidence="2" type="ORF">TcWFU_006242</name>
</gene>
<feature type="compositionally biased region" description="Polar residues" evidence="1">
    <location>
        <begin position="69"/>
        <end position="88"/>
    </location>
</feature>
<keyword evidence="3" id="KW-1185">Reference proteome</keyword>
<proteinExistence type="predicted"/>
<feature type="region of interest" description="Disordered" evidence="1">
    <location>
        <begin position="69"/>
        <end position="108"/>
    </location>
</feature>
<dbReference type="EMBL" id="JAKROA010000016">
    <property type="protein sequence ID" value="KAL5103725.1"/>
    <property type="molecule type" value="Genomic_DNA"/>
</dbReference>
<comment type="caution">
    <text evidence="2">The sequence shown here is derived from an EMBL/GenBank/DDBJ whole genome shotgun (WGS) entry which is preliminary data.</text>
</comment>
<evidence type="ECO:0000313" key="3">
    <source>
        <dbReference type="Proteomes" id="UP001651158"/>
    </source>
</evidence>
<accession>A0ABR4Q242</accession>